<name>A0ABX1NPU3_9RHOO</name>
<sequence length="72" mass="7836">MSVQMRAMTILNFPVWSQLWPGVLTAITIALAASFVAEHQGGPQLLYALFFGMAFNFAAEGEKIRAGIEFAS</sequence>
<gene>
    <name evidence="2" type="ORF">GPA27_28160</name>
</gene>
<evidence type="ECO:0000313" key="2">
    <source>
        <dbReference type="EMBL" id="NMG01242.1"/>
    </source>
</evidence>
<reference evidence="2 3" key="1">
    <citation type="submission" date="2019-12" db="EMBL/GenBank/DDBJ databases">
        <title>Comparative genomics gives insights into the taxonomy of the Azoarcus-Aromatoleum group and reveals separate origins of nif in the plant-associated Azoarcus and non-plant-associated Aromatoleum sub-groups.</title>
        <authorList>
            <person name="Lafos M."/>
            <person name="Maluk M."/>
            <person name="Batista M."/>
            <person name="Junghare M."/>
            <person name="Carmona M."/>
            <person name="Faoro H."/>
            <person name="Cruz L.M."/>
            <person name="Battistoni F."/>
            <person name="De Souza E."/>
            <person name="Pedrosa F."/>
            <person name="Chen W.-M."/>
            <person name="Poole P.S."/>
            <person name="Dixon R.A."/>
            <person name="James E.K."/>
        </authorList>
    </citation>
    <scope>NUCLEOTIDE SEQUENCE [LARGE SCALE GENOMIC DNA]</scope>
    <source>
        <strain evidence="2 3">T</strain>
    </source>
</reference>
<evidence type="ECO:0000256" key="1">
    <source>
        <dbReference type="SAM" id="Phobius"/>
    </source>
</evidence>
<comment type="caution">
    <text evidence="2">The sequence shown here is derived from an EMBL/GenBank/DDBJ whole genome shotgun (WGS) entry which is preliminary data.</text>
</comment>
<keyword evidence="1" id="KW-0812">Transmembrane</keyword>
<accession>A0ABX1NPU3</accession>
<dbReference type="Proteomes" id="UP000634522">
    <property type="component" value="Unassembled WGS sequence"/>
</dbReference>
<organism evidence="2 3">
    <name type="scientific">Aromatoleum toluolicum</name>
    <dbReference type="NCBI Taxonomy" id="90060"/>
    <lineage>
        <taxon>Bacteria</taxon>
        <taxon>Pseudomonadati</taxon>
        <taxon>Pseudomonadota</taxon>
        <taxon>Betaproteobacteria</taxon>
        <taxon>Rhodocyclales</taxon>
        <taxon>Rhodocyclaceae</taxon>
        <taxon>Aromatoleum</taxon>
    </lineage>
</organism>
<evidence type="ECO:0000313" key="3">
    <source>
        <dbReference type="Proteomes" id="UP000634522"/>
    </source>
</evidence>
<proteinExistence type="predicted"/>
<feature type="non-terminal residue" evidence="2">
    <location>
        <position position="72"/>
    </location>
</feature>
<protein>
    <submittedName>
        <fullName evidence="2">Sulfate exporter family transporter</fullName>
    </submittedName>
</protein>
<keyword evidence="1" id="KW-1133">Transmembrane helix</keyword>
<feature type="transmembrane region" description="Helical" evidence="1">
    <location>
        <begin position="42"/>
        <end position="59"/>
    </location>
</feature>
<dbReference type="EMBL" id="WTVS01000179">
    <property type="protein sequence ID" value="NMG01242.1"/>
    <property type="molecule type" value="Genomic_DNA"/>
</dbReference>
<keyword evidence="3" id="KW-1185">Reference proteome</keyword>
<keyword evidence="1" id="KW-0472">Membrane</keyword>